<comment type="catalytic activity">
    <reaction evidence="1">
        <text>a beta-lactam + H2O = a substituted beta-amino acid</text>
        <dbReference type="Rhea" id="RHEA:20401"/>
        <dbReference type="ChEBI" id="CHEBI:15377"/>
        <dbReference type="ChEBI" id="CHEBI:35627"/>
        <dbReference type="ChEBI" id="CHEBI:140347"/>
        <dbReference type="EC" id="3.5.2.6"/>
    </reaction>
</comment>
<dbReference type="GO" id="GO:0008800">
    <property type="term" value="F:beta-lactamase activity"/>
    <property type="evidence" value="ECO:0007669"/>
    <property type="project" value="UniProtKB-EC"/>
</dbReference>
<feature type="transmembrane region" description="Helical" evidence="7">
    <location>
        <begin position="52"/>
        <end position="74"/>
    </location>
</feature>
<dbReference type="OrthoDB" id="8708684at2"/>
<dbReference type="Proteomes" id="UP000298438">
    <property type="component" value="Unassembled WGS sequence"/>
</dbReference>
<gene>
    <name evidence="9" type="ORF">E4L96_07825</name>
</gene>
<evidence type="ECO:0000256" key="2">
    <source>
        <dbReference type="ARBA" id="ARBA00007898"/>
    </source>
</evidence>
<evidence type="ECO:0000256" key="1">
    <source>
        <dbReference type="ARBA" id="ARBA00001526"/>
    </source>
</evidence>
<dbReference type="EMBL" id="SPVF01000106">
    <property type="protein sequence ID" value="TFW22430.1"/>
    <property type="molecule type" value="Genomic_DNA"/>
</dbReference>
<dbReference type="GO" id="GO:0071555">
    <property type="term" value="P:cell wall organization"/>
    <property type="evidence" value="ECO:0007669"/>
    <property type="project" value="TreeGrafter"/>
</dbReference>
<keyword evidence="7" id="KW-0472">Membrane</keyword>
<dbReference type="GO" id="GO:0046677">
    <property type="term" value="P:response to antibiotic"/>
    <property type="evidence" value="ECO:0007669"/>
    <property type="project" value="UniProtKB-KW"/>
</dbReference>
<dbReference type="InterPro" id="IPR050515">
    <property type="entry name" value="Beta-lactam/transpept"/>
</dbReference>
<evidence type="ECO:0000256" key="4">
    <source>
        <dbReference type="ARBA" id="ARBA00022729"/>
    </source>
</evidence>
<proteinExistence type="inferred from homology"/>
<keyword evidence="5" id="KW-0378">Hydrolase</keyword>
<keyword evidence="10" id="KW-1185">Reference proteome</keyword>
<evidence type="ECO:0000256" key="7">
    <source>
        <dbReference type="SAM" id="Phobius"/>
    </source>
</evidence>
<keyword evidence="4" id="KW-0732">Signal</keyword>
<evidence type="ECO:0000256" key="5">
    <source>
        <dbReference type="ARBA" id="ARBA00022801"/>
    </source>
</evidence>
<sequence>MPSPFAALSKVFVRLRRQRNLRTGTRVRPVPVQRSAVHRHTQSAVPARPRSVYWAAVAGVFVLVAGGALIAGHARHLATAVSLRGGDAGSAGLDVLQPLLPGAAFDVPDTPVFQVVQAGSGALIVAPGAIMPAPVRVDLCQQTVDAARSRLATLRVGYRFDALARMVGEQGEGAMRPGLARNALVLADDAPATPTLDITGRADRREPLAVRWNEGPAIAARWVSDTGRAGQAASGTREGTGTFDREGWLVWSAGAVRLQRRVTAACPQSGELLVSVLRVGQSQSADALVTAIAPGLASMAVTLKPGRYQIPAVPRPGLEDQTLFVQLQAHGLLRLADDGLIELAPRDLPAWRAAEGSERAAVLNAWTDVRLDDDTLKLLKRLYRMADGDYVRQQVDIFNAERRLLAVRVKSPGSAPTAPATPTALAAPAWQADVADAATATSDTMPPAASALFAQLPQGWSSWTRISQWPATATTPRARLVLSLTNRPAAARVDSARVAVAPSPVAAAARVTRTIEVMLAGRLLSVSGATIESQRDACTGRVCPDRAAVRIYTLAPHAGADTIALEATPLSMATLANPGDAKYRHIRIADGRLIWQTLDETTAPARAPAHDITIADRNGTPLWTDGAPTDDARAAGLAPLLGLRTDQSNSVAGMLARLTDNASAHAAQLTIDLPLQQLAQRTLDCIAMHRGHWTGHACTNAKPSEPAQGRHAGVVIMDADTGDIRASAGAGMGDPYASPWPELRDFDRANPAASPLRLPAWQHDGGVHNSPGSTFKVISALGLELAARRDPQMEQLLAGLPLNDINRVAQQRGFAFRTDAATYPMQTTRAHVTNYRDGLLDRRAQEGRFGLAQALTYSLNTWFAWNGELSDRTLLGRSAGGLPDVEALEPGALDTARPILAMAHLVGFERPIKLDGGLLPTTYPWHRWDALQASNARIDRVDARHELRQMAIGLRMQTTPLHMAMAAGAVGQGRVLAPRLLLQLDGRSATAPQAPALDVRLDRIRAGMKGVVDRGTAAGAFRASELAAIRTHLYGKTGTAPTVAIEADGTRRDVATVWFTGWLEPGALPGHRHRLAFAAYASHSDGTGGEHAAPVIAAILATLSQTPPQNRE</sequence>
<keyword evidence="6" id="KW-0046">Antibiotic resistance</keyword>
<accession>A0A4Y9SJG1</accession>
<comment type="similarity">
    <text evidence="2">Belongs to the class-D beta-lactamase family.</text>
</comment>
<keyword evidence="7" id="KW-0812">Transmembrane</keyword>
<dbReference type="PANTHER" id="PTHR30627:SF6">
    <property type="entry name" value="BETA-LACTAMASE YBXI-RELATED"/>
    <property type="match status" value="1"/>
</dbReference>
<dbReference type="AlphaFoldDB" id="A0A4Y9SJG1"/>
<comment type="caution">
    <text evidence="9">The sequence shown here is derived from an EMBL/GenBank/DDBJ whole genome shotgun (WGS) entry which is preliminary data.</text>
</comment>
<dbReference type="EC" id="3.5.2.6" evidence="3"/>
<dbReference type="Pfam" id="PF00905">
    <property type="entry name" value="Transpeptidase"/>
    <property type="match status" value="1"/>
</dbReference>
<evidence type="ECO:0000313" key="9">
    <source>
        <dbReference type="EMBL" id="TFW22430.1"/>
    </source>
</evidence>
<reference evidence="9 10" key="1">
    <citation type="submission" date="2019-03" db="EMBL/GenBank/DDBJ databases">
        <title>Draft Genome Sequence of Massilia arenosa sp. nov., a Novel Massilia Species Isolated from a Sandy-loam Maize Soil.</title>
        <authorList>
            <person name="Raths R."/>
            <person name="Peta V."/>
            <person name="Bucking H."/>
        </authorList>
    </citation>
    <scope>NUCLEOTIDE SEQUENCE [LARGE SCALE GENOMIC DNA]</scope>
    <source>
        <strain evidence="9 10">MC02</strain>
    </source>
</reference>
<dbReference type="Gene3D" id="3.40.710.10">
    <property type="entry name" value="DD-peptidase/beta-lactamase superfamily"/>
    <property type="match status" value="1"/>
</dbReference>
<protein>
    <recommendedName>
        <fullName evidence="3">beta-lactamase</fullName>
        <ecNumber evidence="3">3.5.2.6</ecNumber>
    </recommendedName>
</protein>
<keyword evidence="7" id="KW-1133">Transmembrane helix</keyword>
<evidence type="ECO:0000313" key="10">
    <source>
        <dbReference type="Proteomes" id="UP000298438"/>
    </source>
</evidence>
<dbReference type="GO" id="GO:0008658">
    <property type="term" value="F:penicillin binding"/>
    <property type="evidence" value="ECO:0007669"/>
    <property type="project" value="InterPro"/>
</dbReference>
<evidence type="ECO:0000256" key="3">
    <source>
        <dbReference type="ARBA" id="ARBA00012865"/>
    </source>
</evidence>
<name>A0A4Y9SJG1_9BURK</name>
<dbReference type="GO" id="GO:0005886">
    <property type="term" value="C:plasma membrane"/>
    <property type="evidence" value="ECO:0007669"/>
    <property type="project" value="TreeGrafter"/>
</dbReference>
<dbReference type="PANTHER" id="PTHR30627">
    <property type="entry name" value="PEPTIDOGLYCAN D,D-TRANSPEPTIDASE"/>
    <property type="match status" value="1"/>
</dbReference>
<dbReference type="InterPro" id="IPR012338">
    <property type="entry name" value="Beta-lactam/transpept-like"/>
</dbReference>
<dbReference type="SUPFAM" id="SSF56601">
    <property type="entry name" value="beta-lactamase/transpeptidase-like"/>
    <property type="match status" value="1"/>
</dbReference>
<organism evidence="9 10">
    <name type="scientific">Zemynaea arenosa</name>
    <dbReference type="NCBI Taxonomy" id="2561931"/>
    <lineage>
        <taxon>Bacteria</taxon>
        <taxon>Pseudomonadati</taxon>
        <taxon>Pseudomonadota</taxon>
        <taxon>Betaproteobacteria</taxon>
        <taxon>Burkholderiales</taxon>
        <taxon>Oxalobacteraceae</taxon>
        <taxon>Telluria group</taxon>
        <taxon>Zemynaea</taxon>
    </lineage>
</organism>
<feature type="domain" description="Penicillin-binding protein transpeptidase" evidence="8">
    <location>
        <begin position="947"/>
        <end position="1100"/>
    </location>
</feature>
<dbReference type="InterPro" id="IPR001460">
    <property type="entry name" value="PCN-bd_Tpept"/>
</dbReference>
<evidence type="ECO:0000256" key="6">
    <source>
        <dbReference type="ARBA" id="ARBA00023251"/>
    </source>
</evidence>
<evidence type="ECO:0000259" key="8">
    <source>
        <dbReference type="Pfam" id="PF00905"/>
    </source>
</evidence>